<dbReference type="HOGENOM" id="CLU_2918854_0_0_10"/>
<dbReference type="AlphaFoldDB" id="F8N8K9"/>
<proteinExistence type="predicted"/>
<organism evidence="1 2">
    <name type="scientific">Hallella multisaccharivorax DSM 17128</name>
    <dbReference type="NCBI Taxonomy" id="688246"/>
    <lineage>
        <taxon>Bacteria</taxon>
        <taxon>Pseudomonadati</taxon>
        <taxon>Bacteroidota</taxon>
        <taxon>Bacteroidia</taxon>
        <taxon>Bacteroidales</taxon>
        <taxon>Prevotellaceae</taxon>
        <taxon>Hallella</taxon>
    </lineage>
</organism>
<sequence length="61" mass="6818">MLVYTSTFGLVSAPPLKKLALRGQNLENNAKRKTSLYTLKSRPFPIVEAESCEVPTFFLSN</sequence>
<accession>F8N8K9</accession>
<dbReference type="STRING" id="688246.Premu_1136"/>
<protein>
    <submittedName>
        <fullName evidence="1">Uncharacterized protein</fullName>
    </submittedName>
</protein>
<gene>
    <name evidence="1" type="ORF">Premu_1136</name>
</gene>
<dbReference type="EMBL" id="GL945017">
    <property type="protein sequence ID" value="EGN56576.1"/>
    <property type="molecule type" value="Genomic_DNA"/>
</dbReference>
<name>F8N8K9_9BACT</name>
<evidence type="ECO:0000313" key="1">
    <source>
        <dbReference type="EMBL" id="EGN56576.1"/>
    </source>
</evidence>
<evidence type="ECO:0000313" key="2">
    <source>
        <dbReference type="Proteomes" id="UP000002772"/>
    </source>
</evidence>
<reference evidence="2" key="1">
    <citation type="journal article" date="2011" name="Stand. Genomic Sci.">
        <title>Non-contiguous finished genome sequence of the opportunistic oral pathogen Prevotella multisaccharivorax type strain (PPPA20).</title>
        <authorList>
            <person name="Pati A."/>
            <person name="Gronow S."/>
            <person name="Lu M."/>
            <person name="Lapidus A."/>
            <person name="Nolan M."/>
            <person name="Lucas S."/>
            <person name="Hammon N."/>
            <person name="Deshpande S."/>
            <person name="Cheng J.F."/>
            <person name="Tapia R."/>
            <person name="Han C."/>
            <person name="Goodwin L."/>
            <person name="Pitluck S."/>
            <person name="Liolios K."/>
            <person name="Pagani I."/>
            <person name="Mavromatis K."/>
            <person name="Mikhailova N."/>
            <person name="Huntemann M."/>
            <person name="Chen A."/>
            <person name="Palaniappan K."/>
            <person name="Land M."/>
            <person name="Hauser L."/>
            <person name="Detter J.C."/>
            <person name="Brambilla E.M."/>
            <person name="Rohde M."/>
            <person name="Goker M."/>
            <person name="Woyke T."/>
            <person name="Bristow J."/>
            <person name="Eisen J.A."/>
            <person name="Markowitz V."/>
            <person name="Hugenholtz P."/>
            <person name="Kyrpides N.C."/>
            <person name="Klenk H.P."/>
            <person name="Ivanova N."/>
        </authorList>
    </citation>
    <scope>NUCLEOTIDE SEQUENCE [LARGE SCALE GENOMIC DNA]</scope>
    <source>
        <strain evidence="2">DSM 17128</strain>
    </source>
</reference>
<keyword evidence="2" id="KW-1185">Reference proteome</keyword>
<dbReference type="Proteomes" id="UP000002772">
    <property type="component" value="Unassembled WGS sequence"/>
</dbReference>